<dbReference type="OrthoDB" id="773671at2759"/>
<evidence type="ECO:0000256" key="8">
    <source>
        <dbReference type="PROSITE-ProRule" id="PRU00108"/>
    </source>
</evidence>
<keyword evidence="13" id="KW-1185">Reference proteome</keyword>
<gene>
    <name evidence="12" type="ORF">POTOM_019197</name>
</gene>
<dbReference type="GO" id="GO:0003677">
    <property type="term" value="F:DNA binding"/>
    <property type="evidence" value="ECO:0007669"/>
    <property type="project" value="UniProtKB-UniRule"/>
</dbReference>
<keyword evidence="3" id="KW-0805">Transcription regulation</keyword>
<dbReference type="AlphaFoldDB" id="A0A8X7ZWR0"/>
<reference evidence="12" key="1">
    <citation type="journal article" date="2020" name="bioRxiv">
        <title>Hybrid origin of Populus tomentosa Carr. identified through genome sequencing and phylogenomic analysis.</title>
        <authorList>
            <person name="An X."/>
            <person name="Gao K."/>
            <person name="Chen Z."/>
            <person name="Li J."/>
            <person name="Yang X."/>
            <person name="Yang X."/>
            <person name="Zhou J."/>
            <person name="Guo T."/>
            <person name="Zhao T."/>
            <person name="Huang S."/>
            <person name="Miao D."/>
            <person name="Khan W.U."/>
            <person name="Rao P."/>
            <person name="Ye M."/>
            <person name="Lei B."/>
            <person name="Liao W."/>
            <person name="Wang J."/>
            <person name="Ji L."/>
            <person name="Li Y."/>
            <person name="Guo B."/>
            <person name="Mustafa N.S."/>
            <person name="Li S."/>
            <person name="Yun Q."/>
            <person name="Keller S.R."/>
            <person name="Mao J."/>
            <person name="Zhang R."/>
            <person name="Strauss S.H."/>
        </authorList>
    </citation>
    <scope>NUCLEOTIDE SEQUENCE</scope>
    <source>
        <strain evidence="12">GM15</strain>
        <tissue evidence="12">Leaf</tissue>
    </source>
</reference>
<comment type="subcellular location">
    <subcellularLocation>
        <location evidence="1 8 9">Nucleus</location>
    </subcellularLocation>
</comment>
<protein>
    <recommendedName>
        <fullName evidence="11">Homeobox domain-containing protein</fullName>
    </recommendedName>
</protein>
<dbReference type="CDD" id="cd00086">
    <property type="entry name" value="homeodomain"/>
    <property type="match status" value="1"/>
</dbReference>
<dbReference type="GO" id="GO:0003700">
    <property type="term" value="F:DNA-binding transcription factor activity"/>
    <property type="evidence" value="ECO:0007669"/>
    <property type="project" value="InterPro"/>
</dbReference>
<feature type="DNA-binding region" description="Homeobox" evidence="8">
    <location>
        <begin position="30"/>
        <end position="95"/>
    </location>
</feature>
<proteinExistence type="predicted"/>
<evidence type="ECO:0000256" key="1">
    <source>
        <dbReference type="ARBA" id="ARBA00004123"/>
    </source>
</evidence>
<evidence type="ECO:0000256" key="4">
    <source>
        <dbReference type="ARBA" id="ARBA00023125"/>
    </source>
</evidence>
<evidence type="ECO:0000259" key="11">
    <source>
        <dbReference type="PROSITE" id="PS50071"/>
    </source>
</evidence>
<dbReference type="Pfam" id="PF00046">
    <property type="entry name" value="Homeodomain"/>
    <property type="match status" value="1"/>
</dbReference>
<evidence type="ECO:0000313" key="13">
    <source>
        <dbReference type="Proteomes" id="UP000886885"/>
    </source>
</evidence>
<accession>A0A8X7ZWR0</accession>
<keyword evidence="7 8" id="KW-0539">Nucleus</keyword>
<evidence type="ECO:0000313" key="12">
    <source>
        <dbReference type="EMBL" id="KAG6775707.1"/>
    </source>
</evidence>
<evidence type="ECO:0000256" key="3">
    <source>
        <dbReference type="ARBA" id="ARBA00023015"/>
    </source>
</evidence>
<dbReference type="PANTHER" id="PTHR45940">
    <property type="entry name" value="WUSCHEL-RELATED HOMEOBOX 1-RELATED"/>
    <property type="match status" value="1"/>
</dbReference>
<name>A0A8X7ZWR0_POPTO</name>
<organism evidence="12 13">
    <name type="scientific">Populus tomentosa</name>
    <name type="common">Chinese white poplar</name>
    <dbReference type="NCBI Taxonomy" id="118781"/>
    <lineage>
        <taxon>Eukaryota</taxon>
        <taxon>Viridiplantae</taxon>
        <taxon>Streptophyta</taxon>
        <taxon>Embryophyta</taxon>
        <taxon>Tracheophyta</taxon>
        <taxon>Spermatophyta</taxon>
        <taxon>Magnoliopsida</taxon>
        <taxon>eudicotyledons</taxon>
        <taxon>Gunneridae</taxon>
        <taxon>Pentapetalae</taxon>
        <taxon>rosids</taxon>
        <taxon>fabids</taxon>
        <taxon>Malpighiales</taxon>
        <taxon>Salicaceae</taxon>
        <taxon>Saliceae</taxon>
        <taxon>Populus</taxon>
    </lineage>
</organism>
<feature type="domain" description="Homeobox" evidence="11">
    <location>
        <begin position="28"/>
        <end position="94"/>
    </location>
</feature>
<evidence type="ECO:0000256" key="5">
    <source>
        <dbReference type="ARBA" id="ARBA00023155"/>
    </source>
</evidence>
<dbReference type="EMBL" id="JAAWWB010000009">
    <property type="protein sequence ID" value="KAG6775707.1"/>
    <property type="molecule type" value="Genomic_DNA"/>
</dbReference>
<sequence length="296" mass="33798">MEPQQQQHQNQQQPNEDNNGGAKGNFICRQTSTRWTPTTDQIRILKELYYIKGVRSPNGAEIQQISARLRKYGKIEGKNVFYWFQNHKARERQKKRFTNDVPTQQRTTLKPEDYYSYKYSGSNNNPGFSSASSSSNTGAVTVGQADNYGYGSVTMQEKKNWVRNDDPENVSDFMPLIRSFDNAEVVYLYMLLLDCSVPAGGESMNNINYGSRGGINPYSSSYTVFDQDQEAAEKMETLPLFPMHGEDISTSFNINNINPDFYYSSWYGSDDYGNATTSRTSLELSLYSYNGQQQDY</sequence>
<feature type="compositionally biased region" description="Low complexity" evidence="10">
    <location>
        <begin position="1"/>
        <end position="15"/>
    </location>
</feature>
<comment type="caution">
    <text evidence="12">The sequence shown here is derived from an EMBL/GenBank/DDBJ whole genome shotgun (WGS) entry which is preliminary data.</text>
</comment>
<dbReference type="InterPro" id="IPR044555">
    <property type="entry name" value="WUSCHEL-like"/>
</dbReference>
<evidence type="ECO:0000256" key="9">
    <source>
        <dbReference type="RuleBase" id="RU000682"/>
    </source>
</evidence>
<evidence type="ECO:0000256" key="10">
    <source>
        <dbReference type="SAM" id="MobiDB-lite"/>
    </source>
</evidence>
<dbReference type="Proteomes" id="UP000886885">
    <property type="component" value="Chromosome 5A"/>
</dbReference>
<evidence type="ECO:0000256" key="7">
    <source>
        <dbReference type="ARBA" id="ARBA00023242"/>
    </source>
</evidence>
<dbReference type="SMART" id="SM00389">
    <property type="entry name" value="HOX"/>
    <property type="match status" value="1"/>
</dbReference>
<dbReference type="GO" id="GO:0005634">
    <property type="term" value="C:nucleus"/>
    <property type="evidence" value="ECO:0007669"/>
    <property type="project" value="UniProtKB-SubCell"/>
</dbReference>
<keyword evidence="2" id="KW-0217">Developmental protein</keyword>
<dbReference type="PANTHER" id="PTHR45940:SF2">
    <property type="entry name" value="WUSCHEL-RELATED HOMEOBOX 1"/>
    <property type="match status" value="1"/>
</dbReference>
<keyword evidence="6" id="KW-0804">Transcription</keyword>
<dbReference type="InterPro" id="IPR001356">
    <property type="entry name" value="HD"/>
</dbReference>
<dbReference type="PROSITE" id="PS50071">
    <property type="entry name" value="HOMEOBOX_2"/>
    <property type="match status" value="1"/>
</dbReference>
<keyword evidence="5 8" id="KW-0371">Homeobox</keyword>
<keyword evidence="4 8" id="KW-0238">DNA-binding</keyword>
<evidence type="ECO:0000256" key="6">
    <source>
        <dbReference type="ARBA" id="ARBA00023163"/>
    </source>
</evidence>
<feature type="region of interest" description="Disordered" evidence="10">
    <location>
        <begin position="1"/>
        <end position="26"/>
    </location>
</feature>
<dbReference type="GO" id="GO:0099402">
    <property type="term" value="P:plant organ development"/>
    <property type="evidence" value="ECO:0007669"/>
    <property type="project" value="InterPro"/>
</dbReference>
<evidence type="ECO:0000256" key="2">
    <source>
        <dbReference type="ARBA" id="ARBA00022473"/>
    </source>
</evidence>